<evidence type="ECO:0000313" key="1">
    <source>
        <dbReference type="EMBL" id="KIJ35238.1"/>
    </source>
</evidence>
<dbReference type="EMBL" id="KN837191">
    <property type="protein sequence ID" value="KIJ35238.1"/>
    <property type="molecule type" value="Genomic_DNA"/>
</dbReference>
<protein>
    <submittedName>
        <fullName evidence="1">Uncharacterized protein</fullName>
    </submittedName>
</protein>
<gene>
    <name evidence="1" type="ORF">M422DRAFT_262625</name>
</gene>
<dbReference type="Proteomes" id="UP000054279">
    <property type="component" value="Unassembled WGS sequence"/>
</dbReference>
<dbReference type="AlphaFoldDB" id="A0A0C9TXP0"/>
<organism evidence="1 2">
    <name type="scientific">Sphaerobolus stellatus (strain SS14)</name>
    <dbReference type="NCBI Taxonomy" id="990650"/>
    <lineage>
        <taxon>Eukaryota</taxon>
        <taxon>Fungi</taxon>
        <taxon>Dikarya</taxon>
        <taxon>Basidiomycota</taxon>
        <taxon>Agaricomycotina</taxon>
        <taxon>Agaricomycetes</taxon>
        <taxon>Phallomycetidae</taxon>
        <taxon>Geastrales</taxon>
        <taxon>Sphaerobolaceae</taxon>
        <taxon>Sphaerobolus</taxon>
    </lineage>
</organism>
<name>A0A0C9TXP0_SPHS4</name>
<accession>A0A0C9TXP0</accession>
<proteinExistence type="predicted"/>
<sequence length="291" mass="33373">MALILDALHPPLHHYLSYLVTFDLIIDYVEDIYANDYRLTVLWDPIENLGQTSTYMHEMVLHICCIIFGTSPSAPGDVIGKLRWELHRSVITPPDWKYGLLSIAKARRLSKFRRDVLYGDTWEPLRALFATPFANALLPELQANAILAMQIAIHHKGICYRRINHNQEARCVGDICMEWAFSCVTDYLWVAFRCTVHYFMILQIDGSDIIDYNQFVVMILQELDVNVDRLYQALDDTVLDYCDFPAICRSAIDSSGIVSCLLECSEVCSTQNCRSVTAICFAINKWRIMGK</sequence>
<keyword evidence="2" id="KW-1185">Reference proteome</keyword>
<evidence type="ECO:0000313" key="2">
    <source>
        <dbReference type="Proteomes" id="UP000054279"/>
    </source>
</evidence>
<reference evidence="1 2" key="1">
    <citation type="submission" date="2014-06" db="EMBL/GenBank/DDBJ databases">
        <title>Evolutionary Origins and Diversification of the Mycorrhizal Mutualists.</title>
        <authorList>
            <consortium name="DOE Joint Genome Institute"/>
            <consortium name="Mycorrhizal Genomics Consortium"/>
            <person name="Kohler A."/>
            <person name="Kuo A."/>
            <person name="Nagy L.G."/>
            <person name="Floudas D."/>
            <person name="Copeland A."/>
            <person name="Barry K.W."/>
            <person name="Cichocki N."/>
            <person name="Veneault-Fourrey C."/>
            <person name="LaButti K."/>
            <person name="Lindquist E.A."/>
            <person name="Lipzen A."/>
            <person name="Lundell T."/>
            <person name="Morin E."/>
            <person name="Murat C."/>
            <person name="Riley R."/>
            <person name="Ohm R."/>
            <person name="Sun H."/>
            <person name="Tunlid A."/>
            <person name="Henrissat B."/>
            <person name="Grigoriev I.V."/>
            <person name="Hibbett D.S."/>
            <person name="Martin F."/>
        </authorList>
    </citation>
    <scope>NUCLEOTIDE SEQUENCE [LARGE SCALE GENOMIC DNA]</scope>
    <source>
        <strain evidence="1 2">SS14</strain>
    </source>
</reference>
<dbReference type="HOGENOM" id="CLU_1074299_0_0_1"/>